<proteinExistence type="predicted"/>
<gene>
    <name evidence="2" type="ORF">LPB19_15285</name>
</gene>
<sequence length="104" mass="11406">MTSVVPSVELRDRTLIVRGVVDAQSVVPLRQQGEALIRLAQARLDVDLAQLETAHSVVLSMLLCWQRVAGQSGSSLCFRHISDRLESLAALSNLDERLPGFEPV</sequence>
<dbReference type="InterPro" id="IPR058548">
    <property type="entry name" value="MlaB-like_STAS"/>
</dbReference>
<dbReference type="EMBL" id="CP071247">
    <property type="protein sequence ID" value="QSP94521.1"/>
    <property type="molecule type" value="Genomic_DNA"/>
</dbReference>
<dbReference type="InterPro" id="IPR036513">
    <property type="entry name" value="STAS_dom_sf"/>
</dbReference>
<evidence type="ECO:0000313" key="3">
    <source>
        <dbReference type="Proteomes" id="UP000663555"/>
    </source>
</evidence>
<protein>
    <submittedName>
        <fullName evidence="2">STAS domain-containing protein</fullName>
    </submittedName>
</protein>
<reference evidence="2 3" key="1">
    <citation type="submission" date="2021-03" db="EMBL/GenBank/DDBJ databases">
        <title>Genome sequencing of Marinobacter sp. LPB0319.</title>
        <authorList>
            <person name="Kim J."/>
        </authorList>
    </citation>
    <scope>NUCLEOTIDE SEQUENCE [LARGE SCALE GENOMIC DNA]</scope>
    <source>
        <strain evidence="2 3">LPB0319</strain>
    </source>
</reference>
<organism evidence="2 3">
    <name type="scientific">Marinobacter salinisoli</name>
    <dbReference type="NCBI Taxonomy" id="2769486"/>
    <lineage>
        <taxon>Bacteria</taxon>
        <taxon>Pseudomonadati</taxon>
        <taxon>Pseudomonadota</taxon>
        <taxon>Gammaproteobacteria</taxon>
        <taxon>Pseudomonadales</taxon>
        <taxon>Marinobacteraceae</taxon>
        <taxon>Marinobacter</taxon>
    </lineage>
</organism>
<accession>A0ABX7MQC5</accession>
<keyword evidence="3" id="KW-1185">Reference proteome</keyword>
<feature type="domain" description="MlaB-like STAS" evidence="1">
    <location>
        <begin position="17"/>
        <end position="95"/>
    </location>
</feature>
<dbReference type="SUPFAM" id="SSF52091">
    <property type="entry name" value="SpoIIaa-like"/>
    <property type="match status" value="1"/>
</dbReference>
<dbReference type="RefSeq" id="WP_206643741.1">
    <property type="nucleotide sequence ID" value="NZ_CP071247.1"/>
</dbReference>
<name>A0ABX7MQC5_9GAMM</name>
<evidence type="ECO:0000313" key="2">
    <source>
        <dbReference type="EMBL" id="QSP94521.1"/>
    </source>
</evidence>
<evidence type="ECO:0000259" key="1">
    <source>
        <dbReference type="Pfam" id="PF13466"/>
    </source>
</evidence>
<dbReference type="Pfam" id="PF13466">
    <property type="entry name" value="STAS_2"/>
    <property type="match status" value="1"/>
</dbReference>
<dbReference type="Gene3D" id="3.30.750.24">
    <property type="entry name" value="STAS domain"/>
    <property type="match status" value="1"/>
</dbReference>
<dbReference type="Proteomes" id="UP000663555">
    <property type="component" value="Chromosome"/>
</dbReference>